<evidence type="ECO:0000313" key="4">
    <source>
        <dbReference type="EMBL" id="KAG2111917.1"/>
    </source>
</evidence>
<evidence type="ECO:0000256" key="1">
    <source>
        <dbReference type="ARBA" id="ARBA00023054"/>
    </source>
</evidence>
<name>A0A9P7F9Z6_9AGAM</name>
<dbReference type="Gene3D" id="1.10.287.1490">
    <property type="match status" value="1"/>
</dbReference>
<feature type="coiled-coil region" evidence="2">
    <location>
        <begin position="210"/>
        <end position="237"/>
    </location>
</feature>
<feature type="compositionally biased region" description="Basic residues" evidence="3">
    <location>
        <begin position="162"/>
        <end position="172"/>
    </location>
</feature>
<feature type="coiled-coil region" evidence="2">
    <location>
        <begin position="382"/>
        <end position="605"/>
    </location>
</feature>
<feature type="coiled-coil region" evidence="2">
    <location>
        <begin position="663"/>
        <end position="690"/>
    </location>
</feature>
<accession>A0A9P7F9Z6</accession>
<dbReference type="RefSeq" id="XP_041294974.1">
    <property type="nucleotide sequence ID" value="XM_041436626.1"/>
</dbReference>
<proteinExistence type="predicted"/>
<evidence type="ECO:0000256" key="2">
    <source>
        <dbReference type="SAM" id="Coils"/>
    </source>
</evidence>
<evidence type="ECO:0000313" key="5">
    <source>
        <dbReference type="Proteomes" id="UP000823399"/>
    </source>
</evidence>
<organism evidence="4 5">
    <name type="scientific">Suillus discolor</name>
    <dbReference type="NCBI Taxonomy" id="1912936"/>
    <lineage>
        <taxon>Eukaryota</taxon>
        <taxon>Fungi</taxon>
        <taxon>Dikarya</taxon>
        <taxon>Basidiomycota</taxon>
        <taxon>Agaricomycotina</taxon>
        <taxon>Agaricomycetes</taxon>
        <taxon>Agaricomycetidae</taxon>
        <taxon>Boletales</taxon>
        <taxon>Suillineae</taxon>
        <taxon>Suillaceae</taxon>
        <taxon>Suillus</taxon>
    </lineage>
</organism>
<protein>
    <submittedName>
        <fullName evidence="4">Uncharacterized protein</fullName>
    </submittedName>
</protein>
<comment type="caution">
    <text evidence="4">The sequence shown here is derived from an EMBL/GenBank/DDBJ whole genome shotgun (WGS) entry which is preliminary data.</text>
</comment>
<keyword evidence="1 2" id="KW-0175">Coiled coil</keyword>
<feature type="compositionally biased region" description="Basic and acidic residues" evidence="3">
    <location>
        <begin position="325"/>
        <end position="346"/>
    </location>
</feature>
<sequence>MVASKTKKTSKYTYAERVLSAFSQAQKEHRRHSVHLATLRAHVRKIAKDRKDKLGPQWASWVGKAVKKLEEQGVLQPIDSSGYVGMTPEGKKVLSYARRKFLPTAAGDASPAQEDAVWKNVTEHFSPSVYKRQHAISASRLRSVFGGEEEAEEDSASARGSPRAKRQRRARSPVKPPERSLTKMTKAELQTKVRELQQGNITDKHLKAQLADRDEQLREVQDELRMLKLSVERARAVMREEELTELDEQEFQHNMDGELPAPDFATFDVQTPRAETPQGAGVIRTQSGSIIHDISMRPTPAPSSPGDEHDQRYRDDEDVFADQQREHLRTPESLPDRRASQTDEQQRPALVNTIDAMEKEIVKHVTEIQTLKGTVTRLQSELDTLTGTTEDHKSRIADLESETNELESGKRDLQQCLVDRNHNITQLQNKILEHERVAVQLNETLAQKEASLKAISMEAETLLRSKNEVLTRVQGMEDELTAARSENRRLTDELASSHREEETLRERMIELIRTTEERQGELAQALRVAENEARNDAMLAQELLMMTEVAKELEKQLSEANSTVTTLDAKLAEVLECNSQLQLALEGSRKEIEELKSRITSSEMREAGLSSKLFTADATRQSLEDATAAMKNASRVERVKAQSTILGLLEKIDGLQILRDDEVRGFADKIAGLEGEMEDLRLNLHSTSEARQTALAGLKKSNDDFAHSENLLAAEQTTCNGLRDSLTQAQDQISRLGAAKTACESTIVNLKAIYDQGKRMQIDWMSGMESTFSSA</sequence>
<dbReference type="AlphaFoldDB" id="A0A9P7F9Z6"/>
<dbReference type="Proteomes" id="UP000823399">
    <property type="component" value="Unassembled WGS sequence"/>
</dbReference>
<feature type="region of interest" description="Disordered" evidence="3">
    <location>
        <begin position="288"/>
        <end position="312"/>
    </location>
</feature>
<feature type="region of interest" description="Disordered" evidence="3">
    <location>
        <begin position="325"/>
        <end position="348"/>
    </location>
</feature>
<keyword evidence="5" id="KW-1185">Reference proteome</keyword>
<dbReference type="PANTHER" id="PTHR32083">
    <property type="entry name" value="CILIA AND FLAGELLA-ASSOCIATED PROTEIN 58-RELATED"/>
    <property type="match status" value="1"/>
</dbReference>
<feature type="region of interest" description="Disordered" evidence="3">
    <location>
        <begin position="146"/>
        <end position="186"/>
    </location>
</feature>
<dbReference type="OrthoDB" id="3271002at2759"/>
<dbReference type="GeneID" id="64698885"/>
<gene>
    <name evidence="4" type="ORF">F5147DRAFT_684768</name>
</gene>
<feature type="compositionally biased region" description="Basic and acidic residues" evidence="3">
    <location>
        <begin position="176"/>
        <end position="186"/>
    </location>
</feature>
<dbReference type="EMBL" id="JABBWM010000016">
    <property type="protein sequence ID" value="KAG2111917.1"/>
    <property type="molecule type" value="Genomic_DNA"/>
</dbReference>
<reference evidence="4" key="1">
    <citation type="journal article" date="2020" name="New Phytol.">
        <title>Comparative genomics reveals dynamic genome evolution in host specialist ectomycorrhizal fungi.</title>
        <authorList>
            <person name="Lofgren L.A."/>
            <person name="Nguyen N.H."/>
            <person name="Vilgalys R."/>
            <person name="Ruytinx J."/>
            <person name="Liao H.L."/>
            <person name="Branco S."/>
            <person name="Kuo A."/>
            <person name="LaButti K."/>
            <person name="Lipzen A."/>
            <person name="Andreopoulos W."/>
            <person name="Pangilinan J."/>
            <person name="Riley R."/>
            <person name="Hundley H."/>
            <person name="Na H."/>
            <person name="Barry K."/>
            <person name="Grigoriev I.V."/>
            <person name="Stajich J.E."/>
            <person name="Kennedy P.G."/>
        </authorList>
    </citation>
    <scope>NUCLEOTIDE SEQUENCE</scope>
    <source>
        <strain evidence="4">FC423</strain>
    </source>
</reference>
<evidence type="ECO:0000256" key="3">
    <source>
        <dbReference type="SAM" id="MobiDB-lite"/>
    </source>
</evidence>